<organism evidence="1 2">
    <name type="scientific">Sporotomaculum syntrophicum</name>
    <dbReference type="NCBI Taxonomy" id="182264"/>
    <lineage>
        <taxon>Bacteria</taxon>
        <taxon>Bacillati</taxon>
        <taxon>Bacillota</taxon>
        <taxon>Clostridia</taxon>
        <taxon>Eubacteriales</taxon>
        <taxon>Desulfallaceae</taxon>
        <taxon>Sporotomaculum</taxon>
    </lineage>
</organism>
<evidence type="ECO:0000313" key="1">
    <source>
        <dbReference type="EMBL" id="KAF1085382.1"/>
    </source>
</evidence>
<gene>
    <name evidence="1" type="ORF">SPSYN_01518</name>
</gene>
<dbReference type="AlphaFoldDB" id="A0A9D2WPS5"/>
<proteinExistence type="predicted"/>
<accession>A0A9D2WPS5</accession>
<dbReference type="Proteomes" id="UP000798488">
    <property type="component" value="Unassembled WGS sequence"/>
</dbReference>
<keyword evidence="2" id="KW-1185">Reference proteome</keyword>
<comment type="caution">
    <text evidence="1">The sequence shown here is derived from an EMBL/GenBank/DDBJ whole genome shotgun (WGS) entry which is preliminary data.</text>
</comment>
<dbReference type="InterPro" id="IPR014229">
    <property type="entry name" value="Spore_YtfJ"/>
</dbReference>
<sequence>MLVPKYQVFIMLSDDKLSSLLSGLENAFAGMVLGKPVVVQETTLLPVLSISAAYGGTNSLQGAGGGGFRMDPVAMVAVNKDNIRVFSLRPGSGLSLLESIDAQLYEVSSPEQTDL</sequence>
<protein>
    <submittedName>
        <fullName evidence="1">Sporulation protein YtfJ</fullName>
    </submittedName>
</protein>
<reference evidence="1" key="1">
    <citation type="submission" date="2016-02" db="EMBL/GenBank/DDBJ databases">
        <title>Draft Genome Sequence of Sporotomaculum syntrophicum Strain FB, a Syntrophic Benzoate Degrader.</title>
        <authorList>
            <person name="Nobu M.K."/>
            <person name="Narihiro T."/>
            <person name="Qiu Y.-L."/>
            <person name="Ohashi A."/>
            <person name="Liu W.-T."/>
            <person name="Yuji S."/>
        </authorList>
    </citation>
    <scope>NUCLEOTIDE SEQUENCE</scope>
    <source>
        <strain evidence="1">FB</strain>
    </source>
</reference>
<name>A0A9D2WPS5_9FIRM</name>
<dbReference type="Pfam" id="PF09579">
    <property type="entry name" value="Spore_YtfJ"/>
    <property type="match status" value="1"/>
</dbReference>
<evidence type="ECO:0000313" key="2">
    <source>
        <dbReference type="Proteomes" id="UP000798488"/>
    </source>
</evidence>
<dbReference type="EMBL" id="LSRS01000003">
    <property type="protein sequence ID" value="KAF1085382.1"/>
    <property type="molecule type" value="Genomic_DNA"/>
</dbReference>